<reference evidence="1" key="1">
    <citation type="submission" date="2021-06" db="EMBL/GenBank/DDBJ databases">
        <authorList>
            <person name="Kallberg Y."/>
            <person name="Tangrot J."/>
            <person name="Rosling A."/>
        </authorList>
    </citation>
    <scope>NUCLEOTIDE SEQUENCE</scope>
    <source>
        <strain evidence="1">MT106</strain>
    </source>
</reference>
<accession>A0A9N9HF33</accession>
<dbReference type="AlphaFoldDB" id="A0A9N9HF33"/>
<evidence type="ECO:0000313" key="2">
    <source>
        <dbReference type="Proteomes" id="UP000789831"/>
    </source>
</evidence>
<name>A0A9N9HF33_9GLOM</name>
<evidence type="ECO:0000313" key="1">
    <source>
        <dbReference type="EMBL" id="CAG8668978.1"/>
    </source>
</evidence>
<protein>
    <submittedName>
        <fullName evidence="1">11719_t:CDS:1</fullName>
    </submittedName>
</protein>
<feature type="non-terminal residue" evidence="1">
    <location>
        <position position="254"/>
    </location>
</feature>
<gene>
    <name evidence="1" type="ORF">AGERDE_LOCUS12168</name>
</gene>
<dbReference type="Proteomes" id="UP000789831">
    <property type="component" value="Unassembled WGS sequence"/>
</dbReference>
<organism evidence="1 2">
    <name type="scientific">Ambispora gerdemannii</name>
    <dbReference type="NCBI Taxonomy" id="144530"/>
    <lineage>
        <taxon>Eukaryota</taxon>
        <taxon>Fungi</taxon>
        <taxon>Fungi incertae sedis</taxon>
        <taxon>Mucoromycota</taxon>
        <taxon>Glomeromycotina</taxon>
        <taxon>Glomeromycetes</taxon>
        <taxon>Archaeosporales</taxon>
        <taxon>Ambisporaceae</taxon>
        <taxon>Ambispora</taxon>
    </lineage>
</organism>
<sequence>FTYFNAFKENGEEDIFDIDQVSFASARVLLNDDDNDVDWTEIEVEDSDLYESFLTMHDHCDDTSDALRDIRKWLISIAESSDLNLQEGLLALITPTLIILNKADQNSPEIETTNLPSKLIVRIALKMGKDKAMKERTYVITPEKASKMVGDQNSVNQPLFGESSITNNLLVIYETILNTMLETRINNFGMEDVHSEIIKQVPVVRNTLPTNVVILKPGDPPNCNENVYAACEIYCGDLPRGDRLYIACDQAIFA</sequence>
<comment type="caution">
    <text evidence="1">The sequence shown here is derived from an EMBL/GenBank/DDBJ whole genome shotgun (WGS) entry which is preliminary data.</text>
</comment>
<keyword evidence="2" id="KW-1185">Reference proteome</keyword>
<dbReference type="EMBL" id="CAJVPL010007305">
    <property type="protein sequence ID" value="CAG8668978.1"/>
    <property type="molecule type" value="Genomic_DNA"/>
</dbReference>
<feature type="non-terminal residue" evidence="1">
    <location>
        <position position="1"/>
    </location>
</feature>
<proteinExistence type="predicted"/>
<dbReference type="OrthoDB" id="2448599at2759"/>